<organism evidence="1 2">
    <name type="scientific">Cupriavidus taiwanensis</name>
    <dbReference type="NCBI Taxonomy" id="164546"/>
    <lineage>
        <taxon>Bacteria</taxon>
        <taxon>Pseudomonadati</taxon>
        <taxon>Pseudomonadota</taxon>
        <taxon>Betaproteobacteria</taxon>
        <taxon>Burkholderiales</taxon>
        <taxon>Burkholderiaceae</taxon>
        <taxon>Cupriavidus</taxon>
    </lineage>
</organism>
<dbReference type="AlphaFoldDB" id="A0A7Z7JEH3"/>
<dbReference type="EMBL" id="LT978514">
    <property type="protein sequence ID" value="SPC22352.1"/>
    <property type="molecule type" value="Genomic_DNA"/>
</dbReference>
<reference evidence="1 2" key="1">
    <citation type="submission" date="2018-01" db="EMBL/GenBank/DDBJ databases">
        <authorList>
            <person name="Clerissi C."/>
        </authorList>
    </citation>
    <scope>NUCLEOTIDE SEQUENCE [LARGE SCALE GENOMIC DNA]</scope>
    <source>
        <strain evidence="1">Cupriavidus taiwanensis STM 6021</strain>
    </source>
</reference>
<accession>A0A7Z7JEH3</accession>
<gene>
    <name evidence="1" type="ORF">CBM2594_B30202</name>
</gene>
<name>A0A7Z7JEH3_9BURK</name>
<evidence type="ECO:0000313" key="2">
    <source>
        <dbReference type="Proteomes" id="UP000257139"/>
    </source>
</evidence>
<dbReference type="Proteomes" id="UP000257139">
    <property type="component" value="Chromosome CBM2594_b"/>
</dbReference>
<proteinExistence type="predicted"/>
<evidence type="ECO:0000313" key="1">
    <source>
        <dbReference type="EMBL" id="SPC22352.1"/>
    </source>
</evidence>
<protein>
    <submittedName>
        <fullName evidence="1">Uncharacterized protein</fullName>
    </submittedName>
</protein>
<sequence>MPGTPCSIEMKLKREPERFGAARRPECVVT</sequence>